<dbReference type="AlphaFoldDB" id="A0A6J1BPA2"/>
<evidence type="ECO:0000256" key="6">
    <source>
        <dbReference type="RuleBase" id="RU367022"/>
    </source>
</evidence>
<dbReference type="Proteomes" id="UP000504603">
    <property type="component" value="Unplaced"/>
</dbReference>
<keyword evidence="5 6" id="KW-0472">Membrane</keyword>
<evidence type="ECO:0000313" key="7">
    <source>
        <dbReference type="Proteomes" id="UP000504603"/>
    </source>
</evidence>
<protein>
    <recommendedName>
        <fullName evidence="6">Copper transport protein</fullName>
    </recommendedName>
</protein>
<feature type="transmembrane region" description="Helical" evidence="6">
    <location>
        <begin position="24"/>
        <end position="43"/>
    </location>
</feature>
<evidence type="ECO:0000256" key="5">
    <source>
        <dbReference type="ARBA" id="ARBA00023136"/>
    </source>
</evidence>
<dbReference type="PANTHER" id="PTHR12483">
    <property type="entry name" value="SOLUTE CARRIER FAMILY 31 COPPER TRANSPORTERS"/>
    <property type="match status" value="1"/>
</dbReference>
<proteinExistence type="inferred from homology"/>
<comment type="subcellular location">
    <subcellularLocation>
        <location evidence="6">Membrane</location>
        <topology evidence="6">Multi-pass membrane protein</topology>
    </subcellularLocation>
</comment>
<dbReference type="OrthoDB" id="73901at2759"/>
<dbReference type="InterPro" id="IPR007274">
    <property type="entry name" value="Cop_transporter"/>
</dbReference>
<evidence type="ECO:0000313" key="8">
    <source>
        <dbReference type="RefSeq" id="XP_022131295.1"/>
    </source>
</evidence>
<dbReference type="PANTHER" id="PTHR12483:SF92">
    <property type="entry name" value="COPPER TRANSPORT PROTEIN"/>
    <property type="match status" value="1"/>
</dbReference>
<comment type="similarity">
    <text evidence="1 6">Belongs to the copper transporter (Ctr) (TC 1.A.56) family. SLC31A subfamily.</text>
</comment>
<keyword evidence="6" id="KW-0186">Copper</keyword>
<keyword evidence="4 6" id="KW-1133">Transmembrane helix</keyword>
<keyword evidence="6" id="KW-0406">Ion transport</keyword>
<keyword evidence="7" id="KW-1185">Reference proteome</keyword>
<dbReference type="RefSeq" id="XP_022131295.1">
    <property type="nucleotide sequence ID" value="XM_022275603.1"/>
</dbReference>
<dbReference type="GO" id="GO:0005375">
    <property type="term" value="F:copper ion transmembrane transporter activity"/>
    <property type="evidence" value="ECO:0007669"/>
    <property type="project" value="UniProtKB-UniRule"/>
</dbReference>
<organism evidence="7 8">
    <name type="scientific">Momordica charantia</name>
    <name type="common">Bitter gourd</name>
    <name type="synonym">Balsam pear</name>
    <dbReference type="NCBI Taxonomy" id="3673"/>
    <lineage>
        <taxon>Eukaryota</taxon>
        <taxon>Viridiplantae</taxon>
        <taxon>Streptophyta</taxon>
        <taxon>Embryophyta</taxon>
        <taxon>Tracheophyta</taxon>
        <taxon>Spermatophyta</taxon>
        <taxon>Magnoliopsida</taxon>
        <taxon>eudicotyledons</taxon>
        <taxon>Gunneridae</taxon>
        <taxon>Pentapetalae</taxon>
        <taxon>rosids</taxon>
        <taxon>fabids</taxon>
        <taxon>Cucurbitales</taxon>
        <taxon>Cucurbitaceae</taxon>
        <taxon>Momordiceae</taxon>
        <taxon>Momordica</taxon>
    </lineage>
</organism>
<sequence length="142" mass="15858">MMHMTFYWSKEVTLLINSWRTNSWLSYFLSLFACLIVSVFYQYSENYRIRLKLLSCRNPSPSAIEVPLIQSKVAGKWPAARFAEALFFGVNSAIGYLLMLAIMSFNGGVFVAVVLGLAIGYLAFRSDGEDVTVSVENPCACA</sequence>
<evidence type="ECO:0000256" key="1">
    <source>
        <dbReference type="ARBA" id="ARBA00006921"/>
    </source>
</evidence>
<dbReference type="KEGG" id="mcha:111004560"/>
<name>A0A6J1BPA2_MOMCH</name>
<keyword evidence="6" id="KW-0813">Transport</keyword>
<evidence type="ECO:0000256" key="3">
    <source>
        <dbReference type="ARBA" id="ARBA00022796"/>
    </source>
</evidence>
<evidence type="ECO:0000256" key="2">
    <source>
        <dbReference type="ARBA" id="ARBA00022692"/>
    </source>
</evidence>
<dbReference type="Pfam" id="PF04145">
    <property type="entry name" value="Ctr"/>
    <property type="match status" value="1"/>
</dbReference>
<feature type="transmembrane region" description="Helical" evidence="6">
    <location>
        <begin position="96"/>
        <end position="124"/>
    </location>
</feature>
<evidence type="ECO:0000256" key="4">
    <source>
        <dbReference type="ARBA" id="ARBA00022989"/>
    </source>
</evidence>
<keyword evidence="2 6" id="KW-0812">Transmembrane</keyword>
<dbReference type="GeneID" id="111004560"/>
<reference evidence="8" key="1">
    <citation type="submission" date="2025-08" db="UniProtKB">
        <authorList>
            <consortium name="RefSeq"/>
        </authorList>
    </citation>
    <scope>IDENTIFICATION</scope>
    <source>
        <strain evidence="8">OHB3-1</strain>
    </source>
</reference>
<keyword evidence="3 6" id="KW-0187">Copper transport</keyword>
<accession>A0A6J1BPA2</accession>
<gene>
    <name evidence="8" type="primary">LOC111004560</name>
</gene>
<dbReference type="GO" id="GO:0005886">
    <property type="term" value="C:plasma membrane"/>
    <property type="evidence" value="ECO:0007669"/>
    <property type="project" value="TreeGrafter"/>
</dbReference>